<dbReference type="InterPro" id="IPR050196">
    <property type="entry name" value="Cytochrome_P450_Monoox"/>
</dbReference>
<dbReference type="GO" id="GO:0005506">
    <property type="term" value="F:iron ion binding"/>
    <property type="evidence" value="ECO:0007669"/>
    <property type="project" value="InterPro"/>
</dbReference>
<dbReference type="Pfam" id="PF00067">
    <property type="entry name" value="p450"/>
    <property type="match status" value="1"/>
</dbReference>
<reference evidence="13" key="1">
    <citation type="submission" date="2020-11" db="EMBL/GenBank/DDBJ databases">
        <authorList>
            <person name="Tran Van P."/>
        </authorList>
    </citation>
    <scope>NUCLEOTIDE SEQUENCE</scope>
</reference>
<dbReference type="GO" id="GO:0004497">
    <property type="term" value="F:monooxygenase activity"/>
    <property type="evidence" value="ECO:0007669"/>
    <property type="project" value="UniProtKB-KW"/>
</dbReference>
<evidence type="ECO:0000256" key="7">
    <source>
        <dbReference type="ARBA" id="ARBA00022824"/>
    </source>
</evidence>
<protein>
    <recommendedName>
        <fullName evidence="15">Cytochrome P450</fullName>
    </recommendedName>
</protein>
<dbReference type="Proteomes" id="UP000759131">
    <property type="component" value="Unassembled WGS sequence"/>
</dbReference>
<evidence type="ECO:0000256" key="1">
    <source>
        <dbReference type="ARBA" id="ARBA00001971"/>
    </source>
</evidence>
<dbReference type="AlphaFoldDB" id="A0A7R9KMR2"/>
<evidence type="ECO:0000256" key="11">
    <source>
        <dbReference type="PIRSR" id="PIRSR602403-1"/>
    </source>
</evidence>
<dbReference type="InterPro" id="IPR002403">
    <property type="entry name" value="Cyt_P450_E_grp-IV"/>
</dbReference>
<accession>A0A7R9KMR2</accession>
<evidence type="ECO:0000256" key="12">
    <source>
        <dbReference type="RuleBase" id="RU000461"/>
    </source>
</evidence>
<evidence type="ECO:0000256" key="6">
    <source>
        <dbReference type="ARBA" id="ARBA00022723"/>
    </source>
</evidence>
<evidence type="ECO:0000256" key="4">
    <source>
        <dbReference type="ARBA" id="ARBA00010617"/>
    </source>
</evidence>
<evidence type="ECO:0000256" key="5">
    <source>
        <dbReference type="ARBA" id="ARBA00022617"/>
    </source>
</evidence>
<comment type="function">
    <text evidence="2">May be involved in the metabolism of insect hormones and in the breakdown of synthetic insecticides.</text>
</comment>
<evidence type="ECO:0000256" key="9">
    <source>
        <dbReference type="ARBA" id="ARBA00023033"/>
    </source>
</evidence>
<evidence type="ECO:0000256" key="10">
    <source>
        <dbReference type="ARBA" id="ARBA00023136"/>
    </source>
</evidence>
<comment type="subcellular location">
    <subcellularLocation>
        <location evidence="3">Endoplasmic reticulum membrane</location>
    </subcellularLocation>
</comment>
<gene>
    <name evidence="13" type="ORF">OSB1V03_LOCUS6394</name>
</gene>
<evidence type="ECO:0008006" key="15">
    <source>
        <dbReference type="Google" id="ProtNLM"/>
    </source>
</evidence>
<comment type="cofactor">
    <cofactor evidence="1 11">
        <name>heme</name>
        <dbReference type="ChEBI" id="CHEBI:30413"/>
    </cofactor>
</comment>
<evidence type="ECO:0000256" key="8">
    <source>
        <dbReference type="ARBA" id="ARBA00023004"/>
    </source>
</evidence>
<dbReference type="PROSITE" id="PS00086">
    <property type="entry name" value="CYTOCHROME_P450"/>
    <property type="match status" value="1"/>
</dbReference>
<dbReference type="PANTHER" id="PTHR24291:SF189">
    <property type="entry name" value="CYTOCHROME P450 4C3-RELATED"/>
    <property type="match status" value="1"/>
</dbReference>
<keyword evidence="8 11" id="KW-0408">Iron</keyword>
<dbReference type="InterPro" id="IPR017972">
    <property type="entry name" value="Cyt_P450_CS"/>
</dbReference>
<comment type="similarity">
    <text evidence="4 12">Belongs to the cytochrome P450 family.</text>
</comment>
<dbReference type="OrthoDB" id="2023at2759"/>
<dbReference type="InterPro" id="IPR036396">
    <property type="entry name" value="Cyt_P450_sf"/>
</dbReference>
<keyword evidence="6 11" id="KW-0479">Metal-binding</keyword>
<dbReference type="InterPro" id="IPR001128">
    <property type="entry name" value="Cyt_P450"/>
</dbReference>
<evidence type="ECO:0000256" key="2">
    <source>
        <dbReference type="ARBA" id="ARBA00003690"/>
    </source>
</evidence>
<proteinExistence type="inferred from homology"/>
<evidence type="ECO:0000313" key="13">
    <source>
        <dbReference type="EMBL" id="CAD7625961.1"/>
    </source>
</evidence>
<dbReference type="SUPFAM" id="SSF48264">
    <property type="entry name" value="Cytochrome P450"/>
    <property type="match status" value="1"/>
</dbReference>
<dbReference type="GO" id="GO:0005789">
    <property type="term" value="C:endoplasmic reticulum membrane"/>
    <property type="evidence" value="ECO:0007669"/>
    <property type="project" value="UniProtKB-SubCell"/>
</dbReference>
<dbReference type="PANTHER" id="PTHR24291">
    <property type="entry name" value="CYTOCHROME P450 FAMILY 4"/>
    <property type="match status" value="1"/>
</dbReference>
<dbReference type="Gene3D" id="1.10.630.10">
    <property type="entry name" value="Cytochrome P450"/>
    <property type="match status" value="1"/>
</dbReference>
<dbReference type="EMBL" id="OC858045">
    <property type="protein sequence ID" value="CAD7625961.1"/>
    <property type="molecule type" value="Genomic_DNA"/>
</dbReference>
<evidence type="ECO:0000313" key="14">
    <source>
        <dbReference type="Proteomes" id="UP000759131"/>
    </source>
</evidence>
<feature type="binding site" description="axial binding residue" evidence="11">
    <location>
        <position position="126"/>
    </location>
    <ligand>
        <name>heme</name>
        <dbReference type="ChEBI" id="CHEBI:30413"/>
    </ligand>
    <ligandPart>
        <name>Fe</name>
        <dbReference type="ChEBI" id="CHEBI:18248"/>
    </ligandPart>
</feature>
<dbReference type="EMBL" id="CAJPIZ010003470">
    <property type="protein sequence ID" value="CAG2106391.1"/>
    <property type="molecule type" value="Genomic_DNA"/>
</dbReference>
<keyword evidence="5 11" id="KW-0349">Heme</keyword>
<dbReference type="GO" id="GO:0020037">
    <property type="term" value="F:heme binding"/>
    <property type="evidence" value="ECO:0007669"/>
    <property type="project" value="InterPro"/>
</dbReference>
<keyword evidence="10" id="KW-0472">Membrane</keyword>
<dbReference type="PRINTS" id="PR00385">
    <property type="entry name" value="P450"/>
</dbReference>
<keyword evidence="7" id="KW-0256">Endoplasmic reticulum</keyword>
<keyword evidence="14" id="KW-1185">Reference proteome</keyword>
<dbReference type="GO" id="GO:0016705">
    <property type="term" value="F:oxidoreductase activity, acting on paired donors, with incorporation or reduction of molecular oxygen"/>
    <property type="evidence" value="ECO:0007669"/>
    <property type="project" value="InterPro"/>
</dbReference>
<keyword evidence="9 12" id="KW-0503">Monooxygenase</keyword>
<dbReference type="PRINTS" id="PR00465">
    <property type="entry name" value="EP450IV"/>
</dbReference>
<evidence type="ECO:0000256" key="3">
    <source>
        <dbReference type="ARBA" id="ARBA00004586"/>
    </source>
</evidence>
<keyword evidence="12" id="KW-0560">Oxidoreductase</keyword>
<organism evidence="13">
    <name type="scientific">Medioppia subpectinata</name>
    <dbReference type="NCBI Taxonomy" id="1979941"/>
    <lineage>
        <taxon>Eukaryota</taxon>
        <taxon>Metazoa</taxon>
        <taxon>Ecdysozoa</taxon>
        <taxon>Arthropoda</taxon>
        <taxon>Chelicerata</taxon>
        <taxon>Arachnida</taxon>
        <taxon>Acari</taxon>
        <taxon>Acariformes</taxon>
        <taxon>Sarcoptiformes</taxon>
        <taxon>Oribatida</taxon>
        <taxon>Brachypylina</taxon>
        <taxon>Oppioidea</taxon>
        <taxon>Oppiidae</taxon>
        <taxon>Medioppia</taxon>
    </lineage>
</organism>
<sequence length="199" mass="22849">MLGLHPDIQTRVREEVDSVMDLHSDDEDCTIDDTKQMKYLECVLKEVQRLYPTAPFIGRELSEDTVINGYLVPKGTSCGIFTYILHRDPVSFPNPEQFIPDRFLPDNCVGRHPYCYIPFSAGPRNCIGQKFAFLEQKIVVSKIVRNFHISAVDQRDKLYIVGEMVLRTRNGLKLIITERNRNKVVKTEPKTDCLSSKSL</sequence>
<name>A0A7R9KMR2_9ACAR</name>